<dbReference type="InterPro" id="IPR012337">
    <property type="entry name" value="RNaseH-like_sf"/>
</dbReference>
<accession>A0A9Q3CHA8</accession>
<gene>
    <name evidence="16" type="ORF">O181_022653</name>
</gene>
<dbReference type="Proteomes" id="UP000765509">
    <property type="component" value="Unassembled WGS sequence"/>
</dbReference>
<sequence>MKRFRTNNAGELNTTNMKKFFSDLGITHENTIPYEHHQAREIERTNQTIAEEARSQLGDSDLPENLWPHAFLQVVWVFNRVLHSQRSRKPYELVVGCKPDLTPLQVFGCTAFVHNINHRKDLSPKAKDLIQVGIAEDFKGWVFWNKTSNMVLQSATPTFHEAEVESHTPVANAIEINYLFDPTMLQEIDAQDAEIQETVVICHLNGDTPKRA</sequence>
<dbReference type="GO" id="GO:0003964">
    <property type="term" value="F:RNA-directed DNA polymerase activity"/>
    <property type="evidence" value="ECO:0007669"/>
    <property type="project" value="UniProtKB-KW"/>
</dbReference>
<keyword evidence="1" id="KW-0815">Transposition</keyword>
<keyword evidence="10" id="KW-0695">RNA-directed DNA polymerase</keyword>
<evidence type="ECO:0000256" key="5">
    <source>
        <dbReference type="ARBA" id="ARBA00022759"/>
    </source>
</evidence>
<organism evidence="16 17">
    <name type="scientific">Austropuccinia psidii MF-1</name>
    <dbReference type="NCBI Taxonomy" id="1389203"/>
    <lineage>
        <taxon>Eukaryota</taxon>
        <taxon>Fungi</taxon>
        <taxon>Dikarya</taxon>
        <taxon>Basidiomycota</taxon>
        <taxon>Pucciniomycotina</taxon>
        <taxon>Pucciniomycetes</taxon>
        <taxon>Pucciniales</taxon>
        <taxon>Sphaerophragmiaceae</taxon>
        <taxon>Austropuccinia</taxon>
    </lineage>
</organism>
<evidence type="ECO:0000256" key="7">
    <source>
        <dbReference type="ARBA" id="ARBA00022842"/>
    </source>
</evidence>
<dbReference type="GO" id="GO:0032196">
    <property type="term" value="P:transposition"/>
    <property type="evidence" value="ECO:0007669"/>
    <property type="project" value="UniProtKB-KW"/>
</dbReference>
<proteinExistence type="predicted"/>
<dbReference type="EMBL" id="AVOT02007000">
    <property type="protein sequence ID" value="MBW0482938.1"/>
    <property type="molecule type" value="Genomic_DNA"/>
</dbReference>
<comment type="caution">
    <text evidence="16">The sequence shown here is derived from an EMBL/GenBank/DDBJ whole genome shotgun (WGS) entry which is preliminary data.</text>
</comment>
<dbReference type="PROSITE" id="PS50994">
    <property type="entry name" value="INTEGRASE"/>
    <property type="match status" value="1"/>
</dbReference>
<dbReference type="GO" id="GO:0003723">
    <property type="term" value="F:RNA binding"/>
    <property type="evidence" value="ECO:0007669"/>
    <property type="project" value="UniProtKB-KW"/>
</dbReference>
<feature type="domain" description="Integrase catalytic" evidence="15">
    <location>
        <begin position="1"/>
        <end position="98"/>
    </location>
</feature>
<dbReference type="GO" id="GO:0015074">
    <property type="term" value="P:DNA integration"/>
    <property type="evidence" value="ECO:0007669"/>
    <property type="project" value="UniProtKB-KW"/>
</dbReference>
<dbReference type="InterPro" id="IPR036397">
    <property type="entry name" value="RNaseH_sf"/>
</dbReference>
<keyword evidence="6" id="KW-0378">Hydrolase</keyword>
<keyword evidence="8" id="KW-0694">RNA-binding</keyword>
<dbReference type="GO" id="GO:0005634">
    <property type="term" value="C:nucleus"/>
    <property type="evidence" value="ECO:0007669"/>
    <property type="project" value="UniProtKB-ARBA"/>
</dbReference>
<dbReference type="GO" id="GO:0004519">
    <property type="term" value="F:endonuclease activity"/>
    <property type="evidence" value="ECO:0007669"/>
    <property type="project" value="UniProtKB-KW"/>
</dbReference>
<dbReference type="PANTHER" id="PTHR42648:SF11">
    <property type="entry name" value="TRANSPOSON TY4-P GAG-POL POLYPROTEIN"/>
    <property type="match status" value="1"/>
</dbReference>
<evidence type="ECO:0000256" key="11">
    <source>
        <dbReference type="ARBA" id="ARBA00022932"/>
    </source>
</evidence>
<name>A0A9Q3CHA8_9BASI</name>
<evidence type="ECO:0000256" key="12">
    <source>
        <dbReference type="ARBA" id="ARBA00023172"/>
    </source>
</evidence>
<evidence type="ECO:0000313" key="17">
    <source>
        <dbReference type="Proteomes" id="UP000765509"/>
    </source>
</evidence>
<dbReference type="GO" id="GO:0016787">
    <property type="term" value="F:hydrolase activity"/>
    <property type="evidence" value="ECO:0007669"/>
    <property type="project" value="UniProtKB-KW"/>
</dbReference>
<dbReference type="InterPro" id="IPR057670">
    <property type="entry name" value="SH3_retrovirus"/>
</dbReference>
<keyword evidence="12" id="KW-0233">DNA recombination</keyword>
<evidence type="ECO:0000256" key="1">
    <source>
        <dbReference type="ARBA" id="ARBA00022578"/>
    </source>
</evidence>
<evidence type="ECO:0000313" key="16">
    <source>
        <dbReference type="EMBL" id="MBW0482938.1"/>
    </source>
</evidence>
<comment type="catalytic activity">
    <reaction evidence="14">
        <text>DNA(n) + a 2'-deoxyribonucleoside 5'-triphosphate = DNA(n+1) + diphosphate</text>
        <dbReference type="Rhea" id="RHEA:22508"/>
        <dbReference type="Rhea" id="RHEA-COMP:17339"/>
        <dbReference type="Rhea" id="RHEA-COMP:17340"/>
        <dbReference type="ChEBI" id="CHEBI:33019"/>
        <dbReference type="ChEBI" id="CHEBI:61560"/>
        <dbReference type="ChEBI" id="CHEBI:173112"/>
        <dbReference type="EC" id="2.7.7.7"/>
    </reaction>
</comment>
<comment type="catalytic activity">
    <reaction evidence="13">
        <text>DNA(n) + a 2'-deoxyribonucleoside 5'-triphosphate = DNA(n+1) + diphosphate</text>
        <dbReference type="Rhea" id="RHEA:22508"/>
        <dbReference type="Rhea" id="RHEA-COMP:17339"/>
        <dbReference type="Rhea" id="RHEA-COMP:17340"/>
        <dbReference type="ChEBI" id="CHEBI:33019"/>
        <dbReference type="ChEBI" id="CHEBI:61560"/>
        <dbReference type="ChEBI" id="CHEBI:173112"/>
        <dbReference type="EC" id="2.7.7.49"/>
    </reaction>
</comment>
<keyword evidence="9" id="KW-0229">DNA integration</keyword>
<keyword evidence="11" id="KW-0808">Transferase</keyword>
<keyword evidence="3" id="KW-0540">Nuclease</keyword>
<evidence type="ECO:0000256" key="3">
    <source>
        <dbReference type="ARBA" id="ARBA00022722"/>
    </source>
</evidence>
<evidence type="ECO:0000256" key="13">
    <source>
        <dbReference type="ARBA" id="ARBA00048173"/>
    </source>
</evidence>
<dbReference type="Pfam" id="PF25597">
    <property type="entry name" value="SH3_retrovirus"/>
    <property type="match status" value="1"/>
</dbReference>
<dbReference type="GO" id="GO:0003887">
    <property type="term" value="F:DNA-directed DNA polymerase activity"/>
    <property type="evidence" value="ECO:0007669"/>
    <property type="project" value="UniProtKB-KW"/>
</dbReference>
<keyword evidence="4" id="KW-0479">Metal-binding</keyword>
<reference evidence="16" key="1">
    <citation type="submission" date="2021-03" db="EMBL/GenBank/DDBJ databases">
        <title>Draft genome sequence of rust myrtle Austropuccinia psidii MF-1, a brazilian biotype.</title>
        <authorList>
            <person name="Quecine M.C."/>
            <person name="Pachon D.M.R."/>
            <person name="Bonatelli M.L."/>
            <person name="Correr F.H."/>
            <person name="Franceschini L.M."/>
            <person name="Leite T.F."/>
            <person name="Margarido G.R.A."/>
            <person name="Almeida C.A."/>
            <person name="Ferrarezi J.A."/>
            <person name="Labate C.A."/>
        </authorList>
    </citation>
    <scope>NUCLEOTIDE SEQUENCE</scope>
    <source>
        <strain evidence="16">MF-1</strain>
    </source>
</reference>
<evidence type="ECO:0000256" key="14">
    <source>
        <dbReference type="ARBA" id="ARBA00049244"/>
    </source>
</evidence>
<keyword evidence="5" id="KW-0255">Endonuclease</keyword>
<dbReference type="Gene3D" id="3.30.420.10">
    <property type="entry name" value="Ribonuclease H-like superfamily/Ribonuclease H"/>
    <property type="match status" value="1"/>
</dbReference>
<keyword evidence="17" id="KW-1185">Reference proteome</keyword>
<protein>
    <recommendedName>
        <fullName evidence="15">Integrase catalytic domain-containing protein</fullName>
    </recommendedName>
</protein>
<evidence type="ECO:0000256" key="8">
    <source>
        <dbReference type="ARBA" id="ARBA00022884"/>
    </source>
</evidence>
<dbReference type="InterPro" id="IPR001584">
    <property type="entry name" value="Integrase_cat-core"/>
</dbReference>
<keyword evidence="2" id="KW-0548">Nucleotidyltransferase</keyword>
<evidence type="ECO:0000256" key="4">
    <source>
        <dbReference type="ARBA" id="ARBA00022723"/>
    </source>
</evidence>
<dbReference type="OrthoDB" id="3243429at2759"/>
<keyword evidence="11" id="KW-0239">DNA-directed DNA polymerase</keyword>
<evidence type="ECO:0000259" key="15">
    <source>
        <dbReference type="PROSITE" id="PS50994"/>
    </source>
</evidence>
<dbReference type="InterPro" id="IPR039537">
    <property type="entry name" value="Retrotran_Ty1/copia-like"/>
</dbReference>
<evidence type="ECO:0000256" key="2">
    <source>
        <dbReference type="ARBA" id="ARBA00022695"/>
    </source>
</evidence>
<evidence type="ECO:0000256" key="9">
    <source>
        <dbReference type="ARBA" id="ARBA00022908"/>
    </source>
</evidence>
<dbReference type="PANTHER" id="PTHR42648">
    <property type="entry name" value="TRANSPOSASE, PUTATIVE-RELATED"/>
    <property type="match status" value="1"/>
</dbReference>
<evidence type="ECO:0000256" key="10">
    <source>
        <dbReference type="ARBA" id="ARBA00022918"/>
    </source>
</evidence>
<evidence type="ECO:0000256" key="6">
    <source>
        <dbReference type="ARBA" id="ARBA00022801"/>
    </source>
</evidence>
<keyword evidence="7" id="KW-0460">Magnesium</keyword>
<dbReference type="GO" id="GO:0006310">
    <property type="term" value="P:DNA recombination"/>
    <property type="evidence" value="ECO:0007669"/>
    <property type="project" value="UniProtKB-KW"/>
</dbReference>
<dbReference type="AlphaFoldDB" id="A0A9Q3CHA8"/>
<dbReference type="SUPFAM" id="SSF53098">
    <property type="entry name" value="Ribonuclease H-like"/>
    <property type="match status" value="1"/>
</dbReference>
<dbReference type="GO" id="GO:0046872">
    <property type="term" value="F:metal ion binding"/>
    <property type="evidence" value="ECO:0007669"/>
    <property type="project" value="UniProtKB-KW"/>
</dbReference>